<name>B6SQG3_MAIZE</name>
<evidence type="ECO:0000313" key="3">
    <source>
        <dbReference type="EnsemblPlants" id="Zm00001eb102570_P001"/>
    </source>
</evidence>
<evidence type="ECO:0000256" key="1">
    <source>
        <dbReference type="SAM" id="MobiDB-lite"/>
    </source>
</evidence>
<organism evidence="2">
    <name type="scientific">Zea mays</name>
    <name type="common">Maize</name>
    <dbReference type="NCBI Taxonomy" id="4577"/>
    <lineage>
        <taxon>Eukaryota</taxon>
        <taxon>Viridiplantae</taxon>
        <taxon>Streptophyta</taxon>
        <taxon>Embryophyta</taxon>
        <taxon>Tracheophyta</taxon>
        <taxon>Spermatophyta</taxon>
        <taxon>Magnoliopsida</taxon>
        <taxon>Liliopsida</taxon>
        <taxon>Poales</taxon>
        <taxon>Poaceae</taxon>
        <taxon>PACMAD clade</taxon>
        <taxon>Panicoideae</taxon>
        <taxon>Andropogonodae</taxon>
        <taxon>Andropogoneae</taxon>
        <taxon>Tripsacinae</taxon>
        <taxon>Zea</taxon>
    </lineage>
</organism>
<sequence>MYAQISPAPGPRRRQAPATPLGTVQTHRRRHLPCLRVAGVHASMFVQLQRQGGGGGGVDCGLVSWRGSGRSPPMAPAAPARGRSISRPAGMQLDPPPPWPSLAAAWHPCAPACCQLELVHASHRPRLRASASVHATRPMGGALEIADVLQ</sequence>
<reference evidence="4" key="2">
    <citation type="submission" date="2015-12" db="EMBL/GenBank/DDBJ databases">
        <title>Update maize B73 reference genome by single molecule sequencing technologies.</title>
        <authorList>
            <consortium name="Maize Genome Sequencing Project"/>
            <person name="Ware D."/>
        </authorList>
    </citation>
    <scope>NUCLEOTIDE SEQUENCE [LARGE SCALE GENOMIC DNA]</scope>
    <source>
        <strain evidence="4">cv. B73</strain>
    </source>
</reference>
<reference evidence="2" key="1">
    <citation type="journal article" date="2009" name="Plant Mol. Biol.">
        <title>Insights into corn genes derived from large-scale cDNA sequencing.</title>
        <authorList>
            <person name="Alexandrov N.N."/>
            <person name="Brover V.V."/>
            <person name="Freidin S."/>
            <person name="Troukhan M.E."/>
            <person name="Tatarinova T.V."/>
            <person name="Zhang H."/>
            <person name="Swaller T.J."/>
            <person name="Lu Y.P."/>
            <person name="Bouck J."/>
            <person name="Flavell R.B."/>
            <person name="Feldmann K.A."/>
        </authorList>
    </citation>
    <scope>NUCLEOTIDE SEQUENCE</scope>
</reference>
<evidence type="ECO:0000313" key="4">
    <source>
        <dbReference type="Proteomes" id="UP000007305"/>
    </source>
</evidence>
<reference evidence="3" key="3">
    <citation type="submission" date="2019-07" db="EMBL/GenBank/DDBJ databases">
        <authorList>
            <person name="Seetharam A."/>
            <person name="Woodhouse M."/>
            <person name="Cannon E."/>
        </authorList>
    </citation>
    <scope>NUCLEOTIDE SEQUENCE [LARGE SCALE GENOMIC DNA]</scope>
    <source>
        <strain evidence="3">cv. B73</strain>
    </source>
</reference>
<dbReference type="Gramene" id="Zm00001eb102570_T001">
    <property type="protein sequence ID" value="Zm00001eb102570_P001"/>
    <property type="gene ID" value="Zm00001eb102570"/>
</dbReference>
<dbReference type="EnsemblPlants" id="Zm00001eb102570_T001">
    <property type="protein sequence ID" value="Zm00001eb102570_P001"/>
    <property type="gene ID" value="Zm00001eb102570"/>
</dbReference>
<dbReference type="KEGG" id="zma:100275247"/>
<dbReference type="EMBL" id="EU954978">
    <property type="protein sequence ID" value="ACG27096.1"/>
    <property type="molecule type" value="mRNA"/>
</dbReference>
<accession>B6SQG3</accession>
<dbReference type="HOGENOM" id="CLU_1743188_0_0_1"/>
<feature type="region of interest" description="Disordered" evidence="1">
    <location>
        <begin position="64"/>
        <end position="89"/>
    </location>
</feature>
<gene>
    <name evidence="3" type="primary">LOC100275247</name>
</gene>
<reference evidence="3" key="4">
    <citation type="submission" date="2021-05" db="UniProtKB">
        <authorList>
            <consortium name="EnsemblPlants"/>
        </authorList>
    </citation>
    <scope>IDENTIFICATION</scope>
    <source>
        <strain evidence="3">cv. B73</strain>
    </source>
</reference>
<keyword evidence="4" id="KW-1185">Reference proteome</keyword>
<dbReference type="GeneID" id="100275247"/>
<feature type="compositionally biased region" description="Low complexity" evidence="1">
    <location>
        <begin position="67"/>
        <end position="83"/>
    </location>
</feature>
<feature type="region of interest" description="Disordered" evidence="1">
    <location>
        <begin position="1"/>
        <end position="27"/>
    </location>
</feature>
<dbReference type="RefSeq" id="NP_001142853.1">
    <property type="nucleotide sequence ID" value="NM_001149381.3"/>
</dbReference>
<evidence type="ECO:0000313" key="2">
    <source>
        <dbReference type="EMBL" id="ACG27096.1"/>
    </source>
</evidence>
<protein>
    <submittedName>
        <fullName evidence="2 3">Uncharacterized protein</fullName>
    </submittedName>
</protein>
<dbReference type="AlphaFoldDB" id="B6SQG3"/>
<dbReference type="Proteomes" id="UP000007305">
    <property type="component" value="Chromosome 2"/>
</dbReference>
<proteinExistence type="evidence at transcript level"/>